<dbReference type="Pfam" id="PF02622">
    <property type="entry name" value="DUF179"/>
    <property type="match status" value="1"/>
</dbReference>
<dbReference type="NCBIfam" id="NF001266">
    <property type="entry name" value="PRK00228.1-1"/>
    <property type="match status" value="1"/>
</dbReference>
<dbReference type="Gene3D" id="3.40.1740.10">
    <property type="entry name" value="VC0467-like"/>
    <property type="match status" value="1"/>
</dbReference>
<dbReference type="AlphaFoldDB" id="A0A9W5MZ87"/>
<reference evidence="3 4" key="1">
    <citation type="submission" date="2010-01" db="EMBL/GenBank/DDBJ databases">
        <authorList>
            <person name="Weinstock G."/>
            <person name="Sodergren E."/>
            <person name="Clifton S."/>
            <person name="Fulton L."/>
            <person name="Fulton B."/>
            <person name="Courtney L."/>
            <person name="Fronick C."/>
            <person name="Harrison M."/>
            <person name="Strong C."/>
            <person name="Farmer C."/>
            <person name="Delahaunty K."/>
            <person name="Markovic C."/>
            <person name="Hall O."/>
            <person name="Minx P."/>
            <person name="Tomlinson C."/>
            <person name="Mitreva M."/>
            <person name="Nelson J."/>
            <person name="Hou S."/>
            <person name="Wollam A."/>
            <person name="Pepin K.H."/>
            <person name="Johnson M."/>
            <person name="Bhonagiri V."/>
            <person name="Nash W.E."/>
            <person name="Warren W."/>
            <person name="Chinwalla A."/>
            <person name="Mardis E.R."/>
            <person name="Wilson R.K."/>
        </authorList>
    </citation>
    <scope>NUCLEOTIDE SEQUENCE [LARGE SCALE GENOMIC DNA]</scope>
    <source>
        <strain evidence="3 4">NJ9703</strain>
    </source>
</reference>
<dbReference type="SUPFAM" id="SSF143456">
    <property type="entry name" value="VC0467-like"/>
    <property type="match status" value="1"/>
</dbReference>
<organism evidence="3 4">
    <name type="scientific">Neisseria subflava NJ9703</name>
    <dbReference type="NCBI Taxonomy" id="546268"/>
    <lineage>
        <taxon>Bacteria</taxon>
        <taxon>Pseudomonadati</taxon>
        <taxon>Pseudomonadota</taxon>
        <taxon>Betaproteobacteria</taxon>
        <taxon>Neisseriales</taxon>
        <taxon>Neisseriaceae</taxon>
        <taxon>Neisseria</taxon>
    </lineage>
</organism>
<gene>
    <name evidence="3" type="ORF">NEISUBOT_04460</name>
</gene>
<comment type="caution">
    <text evidence="3">The sequence shown here is derived from an EMBL/GenBank/DDBJ whole genome shotgun (WGS) entry which is preliminary data.</text>
</comment>
<accession>A0A9W5MZ87</accession>
<evidence type="ECO:0000256" key="1">
    <source>
        <dbReference type="ARBA" id="ARBA00009600"/>
    </source>
</evidence>
<evidence type="ECO:0000256" key="2">
    <source>
        <dbReference type="HAMAP-Rule" id="MF_00758"/>
    </source>
</evidence>
<proteinExistence type="inferred from homology"/>
<comment type="similarity">
    <text evidence="1 2">Belongs to the UPF0301 (AlgH) family.</text>
</comment>
<dbReference type="GO" id="GO:0005829">
    <property type="term" value="C:cytosol"/>
    <property type="evidence" value="ECO:0007669"/>
    <property type="project" value="TreeGrafter"/>
</dbReference>
<protein>
    <recommendedName>
        <fullName evidence="2">UPF0301 protein NEISUBOT_04460</fullName>
    </recommendedName>
</protein>
<dbReference type="Proteomes" id="UP000004621">
    <property type="component" value="Unassembled WGS sequence"/>
</dbReference>
<dbReference type="PANTHER" id="PTHR30327:SF1">
    <property type="entry name" value="UPF0301 PROTEIN YQGE"/>
    <property type="match status" value="1"/>
</dbReference>
<dbReference type="HAMAP" id="MF_00758">
    <property type="entry name" value="UPF0301"/>
    <property type="match status" value="1"/>
</dbReference>
<dbReference type="RefSeq" id="WP_004520085.1">
    <property type="nucleotide sequence ID" value="NZ_ACEO02000006.1"/>
</dbReference>
<name>A0A9W5MZ87_NEISU</name>
<sequence length="182" mass="20198">MNLANHFLIAMPHMDDPFFTDTVIYVCEHDEEGALGIIINKPSPITMDMIFAAADRNIPLRLQHENVMMGGPVQIERGYVVHTPIGRWQNSMVVTDNVALTSSRDVIENLSKEGAVDKALISIGYSKWGKGQLERELAENVWLTVPADEHILFDVPYELRYAAAFEKLGINPNALVSGVGHA</sequence>
<evidence type="ECO:0000313" key="3">
    <source>
        <dbReference type="EMBL" id="EFC52056.1"/>
    </source>
</evidence>
<dbReference type="PANTHER" id="PTHR30327">
    <property type="entry name" value="UNCHARACTERIZED PROTEIN YQGE"/>
    <property type="match status" value="1"/>
</dbReference>
<evidence type="ECO:0000313" key="4">
    <source>
        <dbReference type="Proteomes" id="UP000004621"/>
    </source>
</evidence>
<dbReference type="InterPro" id="IPR003774">
    <property type="entry name" value="AlgH-like"/>
</dbReference>
<dbReference type="EMBL" id="ACEO02000006">
    <property type="protein sequence ID" value="EFC52056.1"/>
    <property type="molecule type" value="Genomic_DNA"/>
</dbReference>